<sequence>MRLGQITCPSGQLVVADGGYLGAWSGEKSPAEIDPVLLNIDDPQLIREISGAVDFDIVGPDAQQAAREYGRQAGTALYDIPMSHVHEMPREFSEFCHEQGFQARAEALADRVPHRERVRRCVSRGDGQFIVFGIPVVAVDGLPTDRALPVEGTQRDYGEHGVRLQDISVLLSDKPVTRSQLLGRVGVDWARLSFADADALSAWRHLRPTDGKADVAFWGRDAEEAAAVHGAGKLPEGVDGWENLGLEEAIERYETVESWQEANGKVLKLDFRPHSHHWQVMREVRAAETESGEIEVGGARMVFAMTSWGDGFFPVYADYADDELVAVRAVVDIHAREKEE</sequence>
<accession>A0ABS8ZM70</accession>
<evidence type="ECO:0000313" key="2">
    <source>
        <dbReference type="Proteomes" id="UP001521150"/>
    </source>
</evidence>
<keyword evidence="2" id="KW-1185">Reference proteome</keyword>
<comment type="caution">
    <text evidence="1">The sequence shown here is derived from an EMBL/GenBank/DDBJ whole genome shotgun (WGS) entry which is preliminary data.</text>
</comment>
<name>A0ABS8ZM70_9PSEU</name>
<protein>
    <submittedName>
        <fullName evidence="1">Uncharacterized protein</fullName>
    </submittedName>
</protein>
<dbReference type="Proteomes" id="UP001521150">
    <property type="component" value="Unassembled WGS sequence"/>
</dbReference>
<reference evidence="1 2" key="1">
    <citation type="submission" date="2021-12" db="EMBL/GenBank/DDBJ databases">
        <title>Genome sequence of Kibdelosporangium philippinense ATCC 49844.</title>
        <authorList>
            <person name="Fedorov E.A."/>
            <person name="Omeragic M."/>
            <person name="Shalygina K.F."/>
            <person name="Maclea K.S."/>
        </authorList>
    </citation>
    <scope>NUCLEOTIDE SEQUENCE [LARGE SCALE GENOMIC DNA]</scope>
    <source>
        <strain evidence="1 2">ATCC 49844</strain>
    </source>
</reference>
<evidence type="ECO:0000313" key="1">
    <source>
        <dbReference type="EMBL" id="MCE7008895.1"/>
    </source>
</evidence>
<proteinExistence type="predicted"/>
<gene>
    <name evidence="1" type="ORF">LWC34_39705</name>
</gene>
<dbReference type="EMBL" id="JAJVCN010000003">
    <property type="protein sequence ID" value="MCE7008895.1"/>
    <property type="molecule type" value="Genomic_DNA"/>
</dbReference>
<organism evidence="1 2">
    <name type="scientific">Kibdelosporangium philippinense</name>
    <dbReference type="NCBI Taxonomy" id="211113"/>
    <lineage>
        <taxon>Bacteria</taxon>
        <taxon>Bacillati</taxon>
        <taxon>Actinomycetota</taxon>
        <taxon>Actinomycetes</taxon>
        <taxon>Pseudonocardiales</taxon>
        <taxon>Pseudonocardiaceae</taxon>
        <taxon>Kibdelosporangium</taxon>
    </lineage>
</organism>
<dbReference type="RefSeq" id="WP_233730347.1">
    <property type="nucleotide sequence ID" value="NZ_JAJVCN010000003.1"/>
</dbReference>